<gene>
    <name evidence="4" type="ORF">PoB_006636800</name>
</gene>
<comment type="caution">
    <text evidence="4">The sequence shown here is derived from an EMBL/GenBank/DDBJ whole genome shotgun (WGS) entry which is preliminary data.</text>
</comment>
<feature type="domain" description="Nose resistant-to-fluoxetine protein N-terminal" evidence="3">
    <location>
        <begin position="220"/>
        <end position="329"/>
    </location>
</feature>
<reference evidence="4 5" key="1">
    <citation type="journal article" date="2021" name="Elife">
        <title>Chloroplast acquisition without the gene transfer in kleptoplastic sea slugs, Plakobranchus ocellatus.</title>
        <authorList>
            <person name="Maeda T."/>
            <person name="Takahashi S."/>
            <person name="Yoshida T."/>
            <person name="Shimamura S."/>
            <person name="Takaki Y."/>
            <person name="Nagai Y."/>
            <person name="Toyoda A."/>
            <person name="Suzuki Y."/>
            <person name="Arimoto A."/>
            <person name="Ishii H."/>
            <person name="Satoh N."/>
            <person name="Nishiyama T."/>
            <person name="Hasebe M."/>
            <person name="Maruyama T."/>
            <person name="Minagawa J."/>
            <person name="Obokata J."/>
            <person name="Shigenobu S."/>
        </authorList>
    </citation>
    <scope>NUCLEOTIDE SEQUENCE [LARGE SCALE GENOMIC DNA]</scope>
</reference>
<proteinExistence type="predicted"/>
<feature type="chain" id="PRO_5043450204" description="Nose resistant-to-fluoxetine protein N-terminal domain-containing protein" evidence="2">
    <location>
        <begin position="20"/>
        <end position="466"/>
    </location>
</feature>
<evidence type="ECO:0000256" key="2">
    <source>
        <dbReference type="SAM" id="SignalP"/>
    </source>
</evidence>
<evidence type="ECO:0000259" key="3">
    <source>
        <dbReference type="SMART" id="SM00703"/>
    </source>
</evidence>
<dbReference type="InterPro" id="IPR006621">
    <property type="entry name" value="Nose-resist-to-fluoxetine_N"/>
</dbReference>
<dbReference type="EMBL" id="BLXT01007525">
    <property type="protein sequence ID" value="GFO39863.1"/>
    <property type="molecule type" value="Genomic_DNA"/>
</dbReference>
<evidence type="ECO:0000313" key="4">
    <source>
        <dbReference type="EMBL" id="GFO39863.1"/>
    </source>
</evidence>
<feature type="compositionally biased region" description="Low complexity" evidence="1">
    <location>
        <begin position="285"/>
        <end position="302"/>
    </location>
</feature>
<dbReference type="SMART" id="SM00703">
    <property type="entry name" value="NRF"/>
    <property type="match status" value="1"/>
</dbReference>
<sequence>MANFRLLFVSAVFFVLTSAGVCQVHLSVDLSNPNKSFPNREEDEKTVTGYEARPKLFSSGYNDTLREIVHTSRPSSHGSTDELHKLNHLSTSHTNHHSLAMVSLNSKRQRSHTNQEKFPKISDGGSEVLERTDYQYSSDFQDGGRKNVLTTEAMSPVQRAQQTFERKKREILSSIKENILMGMRQEAAMLASVLPMIQELIKTPGLFGKSSLLSEKVLGQSQCAIDFERSVAGLLGRQLWAGQMFDAWGKLPPGLLKFFIAFRGEYMECRDVYAPPITVSRELPSDSSSTRKLSLSSKSSSKAENSENHPETSDVVRELLGISDGQVPSNEQNQLQQIINELDSTPALLQMLLAGELSPEKLLAGLSENSLSLNEPLQKHLADYTEGKHRQFPSFHGKFCHIGLSPKNLKIAGGQYVVSVYNKVISGFQQLRRARAPVTGLEPATESLLQIQGGLTSYCATDTPGC</sequence>
<dbReference type="Pfam" id="PF20146">
    <property type="entry name" value="NRF"/>
    <property type="match status" value="1"/>
</dbReference>
<accession>A0AAV4D728</accession>
<organism evidence="4 5">
    <name type="scientific">Plakobranchus ocellatus</name>
    <dbReference type="NCBI Taxonomy" id="259542"/>
    <lineage>
        <taxon>Eukaryota</taxon>
        <taxon>Metazoa</taxon>
        <taxon>Spiralia</taxon>
        <taxon>Lophotrochozoa</taxon>
        <taxon>Mollusca</taxon>
        <taxon>Gastropoda</taxon>
        <taxon>Heterobranchia</taxon>
        <taxon>Euthyneura</taxon>
        <taxon>Panpulmonata</taxon>
        <taxon>Sacoglossa</taxon>
        <taxon>Placobranchoidea</taxon>
        <taxon>Plakobranchidae</taxon>
        <taxon>Plakobranchus</taxon>
    </lineage>
</organism>
<name>A0AAV4D728_9GAST</name>
<feature type="region of interest" description="Disordered" evidence="1">
    <location>
        <begin position="32"/>
        <end position="53"/>
    </location>
</feature>
<feature type="region of interest" description="Disordered" evidence="1">
    <location>
        <begin position="280"/>
        <end position="313"/>
    </location>
</feature>
<keyword evidence="2" id="KW-0732">Signal</keyword>
<dbReference type="AlphaFoldDB" id="A0AAV4D728"/>
<feature type="compositionally biased region" description="Basic and acidic residues" evidence="1">
    <location>
        <begin position="304"/>
        <end position="313"/>
    </location>
</feature>
<evidence type="ECO:0000256" key="1">
    <source>
        <dbReference type="SAM" id="MobiDB-lite"/>
    </source>
</evidence>
<keyword evidence="5" id="KW-1185">Reference proteome</keyword>
<evidence type="ECO:0000313" key="5">
    <source>
        <dbReference type="Proteomes" id="UP000735302"/>
    </source>
</evidence>
<protein>
    <recommendedName>
        <fullName evidence="3">Nose resistant-to-fluoxetine protein N-terminal domain-containing protein</fullName>
    </recommendedName>
</protein>
<feature type="signal peptide" evidence="2">
    <location>
        <begin position="1"/>
        <end position="19"/>
    </location>
</feature>
<dbReference type="Proteomes" id="UP000735302">
    <property type="component" value="Unassembled WGS sequence"/>
</dbReference>